<dbReference type="AlphaFoldDB" id="W2G2F0"/>
<dbReference type="Proteomes" id="UP000053236">
    <property type="component" value="Unassembled WGS sequence"/>
</dbReference>
<accession>W2G2F0</accession>
<dbReference type="PANTHER" id="PTHR13510">
    <property type="entry name" value="FYVE-FINGER-CONTAINING RAB5 EFFECTOR PROTEIN RABENOSYN-5-RELATED"/>
    <property type="match status" value="1"/>
</dbReference>
<dbReference type="VEuPathDB" id="FungiDB:PPTG_16471"/>
<dbReference type="InterPro" id="IPR023393">
    <property type="entry name" value="START-like_dom_sf"/>
</dbReference>
<protein>
    <recommendedName>
        <fullName evidence="2">FYVE-type domain-containing protein</fullName>
    </recommendedName>
</protein>
<evidence type="ECO:0000313" key="1">
    <source>
        <dbReference type="EMBL" id="ETK77223.1"/>
    </source>
</evidence>
<dbReference type="EMBL" id="KI688476">
    <property type="protein sequence ID" value="ETK77223.1"/>
    <property type="molecule type" value="Genomic_DNA"/>
</dbReference>
<dbReference type="Gene3D" id="3.30.530.20">
    <property type="match status" value="1"/>
</dbReference>
<dbReference type="InterPro" id="IPR052727">
    <property type="entry name" value="Rab4/Rab5_effector"/>
</dbReference>
<proteinExistence type="predicted"/>
<dbReference type="CDD" id="cd00065">
    <property type="entry name" value="FYVE_like_SF"/>
    <property type="match status" value="1"/>
</dbReference>
<sequence length="409" mass="45954">LPTTTMGKTNFTSNPYPNLKLTEADRESLLRLESDMILEVFPKYEEFVVVDKRKVKRAQWKAIGDDKNLHVYVEREDYNNSLEDDIPIQEPNDSWQKHMPIILAVGTFEGELNDLMFGTVNPTQEIMRVKASYVKDYSDGAVLANIIVTTVEDPFRSVSIKWTQINLPLNQTGLIQNRDFVCLEATGILHFANGDRVGYQLLHSIDFPNTQPLPGTIRARHKIIGFYRQISPNVIDTYAFDTVHPGGKVFRSVALKASAEALLSTTNYVICGQAKKLTWRLQHRQAETRSFRHRSSTRSVLGDKSCTACARNLAPGSFGFPRVAALRKSVCKLCMNPVCHKCKRPKGISFLTPDGKLLRHKITFCVMCMSEVTQMDALPAARDQAEGYQAYNVMASLSGSDILSDDLDV</sequence>
<organism evidence="1">
    <name type="scientific">Phytophthora nicotianae</name>
    <name type="common">Potato buckeye rot agent</name>
    <name type="synonym">Phytophthora parasitica</name>
    <dbReference type="NCBI Taxonomy" id="4792"/>
    <lineage>
        <taxon>Eukaryota</taxon>
        <taxon>Sar</taxon>
        <taxon>Stramenopiles</taxon>
        <taxon>Oomycota</taxon>
        <taxon>Peronosporomycetes</taxon>
        <taxon>Peronosporales</taxon>
        <taxon>Peronosporaceae</taxon>
        <taxon>Phytophthora</taxon>
    </lineage>
</organism>
<evidence type="ECO:0008006" key="2">
    <source>
        <dbReference type="Google" id="ProtNLM"/>
    </source>
</evidence>
<name>W2G2F0_PHYNI</name>
<feature type="non-terminal residue" evidence="1">
    <location>
        <position position="1"/>
    </location>
</feature>
<gene>
    <name evidence="1" type="ORF">L915_16505</name>
</gene>
<reference evidence="1" key="1">
    <citation type="submission" date="2013-11" db="EMBL/GenBank/DDBJ databases">
        <title>The Genome Sequence of Phytophthora parasitica CJ02B3.</title>
        <authorList>
            <consortium name="The Broad Institute Genomics Platform"/>
            <person name="Russ C."/>
            <person name="Tyler B."/>
            <person name="Panabieres F."/>
            <person name="Shan W."/>
            <person name="Tripathy S."/>
            <person name="Grunwald N."/>
            <person name="Machado M."/>
            <person name="Johnson C.S."/>
            <person name="Arredondo F."/>
            <person name="Hong C."/>
            <person name="Coffey M."/>
            <person name="Young S.K."/>
            <person name="Zeng Q."/>
            <person name="Gargeya S."/>
            <person name="Fitzgerald M."/>
            <person name="Abouelleil A."/>
            <person name="Alvarado L."/>
            <person name="Chapman S.B."/>
            <person name="Gainer-Dewar J."/>
            <person name="Goldberg J."/>
            <person name="Griggs A."/>
            <person name="Gujja S."/>
            <person name="Hansen M."/>
            <person name="Howarth C."/>
            <person name="Imamovic A."/>
            <person name="Ireland A."/>
            <person name="Larimer J."/>
            <person name="McCowan C."/>
            <person name="Murphy C."/>
            <person name="Pearson M."/>
            <person name="Poon T.W."/>
            <person name="Priest M."/>
            <person name="Roberts A."/>
            <person name="Saif S."/>
            <person name="Shea T."/>
            <person name="Sykes S."/>
            <person name="Wortman J."/>
            <person name="Nusbaum C."/>
            <person name="Birren B."/>
        </authorList>
    </citation>
    <scope>NUCLEOTIDE SEQUENCE [LARGE SCALE GENOMIC DNA]</scope>
    <source>
        <strain evidence="1">CJ02B3</strain>
    </source>
</reference>
<dbReference type="PANTHER" id="PTHR13510:SF44">
    <property type="entry name" value="RABENOSYN-5"/>
    <property type="match status" value="1"/>
</dbReference>